<organism evidence="13 14">
    <name type="scientific">Mucisphaera calidilacus</name>
    <dbReference type="NCBI Taxonomy" id="2527982"/>
    <lineage>
        <taxon>Bacteria</taxon>
        <taxon>Pseudomonadati</taxon>
        <taxon>Planctomycetota</taxon>
        <taxon>Phycisphaerae</taxon>
        <taxon>Phycisphaerales</taxon>
        <taxon>Phycisphaeraceae</taxon>
        <taxon>Mucisphaera</taxon>
    </lineage>
</organism>
<accession>A0A518BX70</accession>
<protein>
    <recommendedName>
        <fullName evidence="11">Probable nicotinate-nucleotide adenylyltransferase</fullName>
        <ecNumber evidence="11">2.7.7.18</ecNumber>
    </recommendedName>
    <alternativeName>
        <fullName evidence="11">Deamido-NAD(+) diphosphorylase</fullName>
    </alternativeName>
    <alternativeName>
        <fullName evidence="11">Deamido-NAD(+) pyrophosphorylase</fullName>
    </alternativeName>
    <alternativeName>
        <fullName evidence="11">Nicotinate mononucleotide adenylyltransferase</fullName>
        <shortName evidence="11">NaMN adenylyltransferase</shortName>
    </alternativeName>
</protein>
<dbReference type="EMBL" id="CP036280">
    <property type="protein sequence ID" value="QDU71577.1"/>
    <property type="molecule type" value="Genomic_DNA"/>
</dbReference>
<dbReference type="GO" id="GO:0009435">
    <property type="term" value="P:NAD+ biosynthetic process"/>
    <property type="evidence" value="ECO:0007669"/>
    <property type="project" value="UniProtKB-UniRule"/>
</dbReference>
<comment type="catalytic activity">
    <reaction evidence="10 11">
        <text>nicotinate beta-D-ribonucleotide + ATP + H(+) = deamido-NAD(+) + diphosphate</text>
        <dbReference type="Rhea" id="RHEA:22860"/>
        <dbReference type="ChEBI" id="CHEBI:15378"/>
        <dbReference type="ChEBI" id="CHEBI:30616"/>
        <dbReference type="ChEBI" id="CHEBI:33019"/>
        <dbReference type="ChEBI" id="CHEBI:57502"/>
        <dbReference type="ChEBI" id="CHEBI:58437"/>
        <dbReference type="EC" id="2.7.7.18"/>
    </reaction>
</comment>
<keyword evidence="7 11" id="KW-0547">Nucleotide-binding</keyword>
<dbReference type="OrthoDB" id="5295945at2"/>
<dbReference type="GO" id="GO:0004515">
    <property type="term" value="F:nicotinate-nucleotide adenylyltransferase activity"/>
    <property type="evidence" value="ECO:0007669"/>
    <property type="project" value="UniProtKB-UniRule"/>
</dbReference>
<evidence type="ECO:0000256" key="2">
    <source>
        <dbReference type="ARBA" id="ARBA00005019"/>
    </source>
</evidence>
<evidence type="ECO:0000256" key="5">
    <source>
        <dbReference type="ARBA" id="ARBA00022679"/>
    </source>
</evidence>
<dbReference type="AlphaFoldDB" id="A0A518BX70"/>
<dbReference type="EC" id="2.7.7.18" evidence="11"/>
<comment type="function">
    <text evidence="1 11">Catalyzes the reversible adenylation of nicotinate mononucleotide (NaMN) to nicotinic acid adenine dinucleotide (NaAD).</text>
</comment>
<evidence type="ECO:0000256" key="8">
    <source>
        <dbReference type="ARBA" id="ARBA00022840"/>
    </source>
</evidence>
<evidence type="ECO:0000256" key="10">
    <source>
        <dbReference type="ARBA" id="ARBA00048721"/>
    </source>
</evidence>
<evidence type="ECO:0000256" key="9">
    <source>
        <dbReference type="ARBA" id="ARBA00023027"/>
    </source>
</evidence>
<evidence type="ECO:0000256" key="1">
    <source>
        <dbReference type="ARBA" id="ARBA00002324"/>
    </source>
</evidence>
<dbReference type="Pfam" id="PF01467">
    <property type="entry name" value="CTP_transf_like"/>
    <property type="match status" value="1"/>
</dbReference>
<keyword evidence="5 11" id="KW-0808">Transferase</keyword>
<name>A0A518BX70_9BACT</name>
<dbReference type="RefSeq" id="WP_145445716.1">
    <property type="nucleotide sequence ID" value="NZ_CP036280.1"/>
</dbReference>
<dbReference type="InterPro" id="IPR014729">
    <property type="entry name" value="Rossmann-like_a/b/a_fold"/>
</dbReference>
<dbReference type="Proteomes" id="UP000320386">
    <property type="component" value="Chromosome"/>
</dbReference>
<evidence type="ECO:0000259" key="12">
    <source>
        <dbReference type="Pfam" id="PF01467"/>
    </source>
</evidence>
<evidence type="ECO:0000256" key="11">
    <source>
        <dbReference type="HAMAP-Rule" id="MF_00244"/>
    </source>
</evidence>
<dbReference type="NCBIfam" id="TIGR00125">
    <property type="entry name" value="cyt_tran_rel"/>
    <property type="match status" value="1"/>
</dbReference>
<evidence type="ECO:0000256" key="6">
    <source>
        <dbReference type="ARBA" id="ARBA00022695"/>
    </source>
</evidence>
<dbReference type="InterPro" id="IPR004821">
    <property type="entry name" value="Cyt_trans-like"/>
</dbReference>
<keyword evidence="9 11" id="KW-0520">NAD</keyword>
<dbReference type="KEGG" id="mcad:Pan265_14280"/>
<reference evidence="13 14" key="1">
    <citation type="submission" date="2019-02" db="EMBL/GenBank/DDBJ databases">
        <title>Deep-cultivation of Planctomycetes and their phenomic and genomic characterization uncovers novel biology.</title>
        <authorList>
            <person name="Wiegand S."/>
            <person name="Jogler M."/>
            <person name="Boedeker C."/>
            <person name="Pinto D."/>
            <person name="Vollmers J."/>
            <person name="Rivas-Marin E."/>
            <person name="Kohn T."/>
            <person name="Peeters S.H."/>
            <person name="Heuer A."/>
            <person name="Rast P."/>
            <person name="Oberbeckmann S."/>
            <person name="Bunk B."/>
            <person name="Jeske O."/>
            <person name="Meyerdierks A."/>
            <person name="Storesund J.E."/>
            <person name="Kallscheuer N."/>
            <person name="Luecker S."/>
            <person name="Lage O.M."/>
            <person name="Pohl T."/>
            <person name="Merkel B.J."/>
            <person name="Hornburger P."/>
            <person name="Mueller R.-W."/>
            <person name="Bruemmer F."/>
            <person name="Labrenz M."/>
            <person name="Spormann A.M."/>
            <person name="Op den Camp H."/>
            <person name="Overmann J."/>
            <person name="Amann R."/>
            <person name="Jetten M.S.M."/>
            <person name="Mascher T."/>
            <person name="Medema M.H."/>
            <person name="Devos D.P."/>
            <person name="Kaster A.-K."/>
            <person name="Ovreas L."/>
            <person name="Rohde M."/>
            <person name="Galperin M.Y."/>
            <person name="Jogler C."/>
        </authorList>
    </citation>
    <scope>NUCLEOTIDE SEQUENCE [LARGE SCALE GENOMIC DNA]</scope>
    <source>
        <strain evidence="13 14">Pan265</strain>
    </source>
</reference>
<dbReference type="UniPathway" id="UPA00253">
    <property type="reaction ID" value="UER00332"/>
</dbReference>
<dbReference type="Gene3D" id="3.40.50.620">
    <property type="entry name" value="HUPs"/>
    <property type="match status" value="1"/>
</dbReference>
<dbReference type="GO" id="GO:0005524">
    <property type="term" value="F:ATP binding"/>
    <property type="evidence" value="ECO:0007669"/>
    <property type="project" value="UniProtKB-KW"/>
</dbReference>
<keyword evidence="14" id="KW-1185">Reference proteome</keyword>
<dbReference type="NCBIfam" id="TIGR00482">
    <property type="entry name" value="nicotinate (nicotinamide) nucleotide adenylyltransferase"/>
    <property type="match status" value="1"/>
</dbReference>
<evidence type="ECO:0000313" key="13">
    <source>
        <dbReference type="EMBL" id="QDU71577.1"/>
    </source>
</evidence>
<evidence type="ECO:0000256" key="7">
    <source>
        <dbReference type="ARBA" id="ARBA00022741"/>
    </source>
</evidence>
<evidence type="ECO:0000256" key="3">
    <source>
        <dbReference type="ARBA" id="ARBA00009014"/>
    </source>
</evidence>
<dbReference type="CDD" id="cd02165">
    <property type="entry name" value="NMNAT"/>
    <property type="match status" value="1"/>
</dbReference>
<evidence type="ECO:0000256" key="4">
    <source>
        <dbReference type="ARBA" id="ARBA00022642"/>
    </source>
</evidence>
<evidence type="ECO:0000313" key="14">
    <source>
        <dbReference type="Proteomes" id="UP000320386"/>
    </source>
</evidence>
<gene>
    <name evidence="11 13" type="primary">nadD</name>
    <name evidence="13" type="ORF">Pan265_14280</name>
</gene>
<dbReference type="InterPro" id="IPR005248">
    <property type="entry name" value="NadD/NMNAT"/>
</dbReference>
<dbReference type="PANTHER" id="PTHR39321:SF3">
    <property type="entry name" value="PHOSPHOPANTETHEINE ADENYLYLTRANSFERASE"/>
    <property type="match status" value="1"/>
</dbReference>
<keyword evidence="8 11" id="KW-0067">ATP-binding</keyword>
<comment type="similarity">
    <text evidence="3 11">Belongs to the NadD family.</text>
</comment>
<keyword evidence="6 11" id="KW-0548">Nucleotidyltransferase</keyword>
<comment type="pathway">
    <text evidence="2 11">Cofactor biosynthesis; NAD(+) biosynthesis; deamido-NAD(+) from nicotinate D-ribonucleotide: step 1/1.</text>
</comment>
<proteinExistence type="inferred from homology"/>
<feature type="domain" description="Cytidyltransferase-like" evidence="12">
    <location>
        <begin position="10"/>
        <end position="179"/>
    </location>
</feature>
<dbReference type="SUPFAM" id="SSF52374">
    <property type="entry name" value="Nucleotidylyl transferase"/>
    <property type="match status" value="1"/>
</dbReference>
<keyword evidence="4 11" id="KW-0662">Pyridine nucleotide biosynthesis</keyword>
<dbReference type="PANTHER" id="PTHR39321">
    <property type="entry name" value="NICOTINATE-NUCLEOTIDE ADENYLYLTRANSFERASE-RELATED"/>
    <property type="match status" value="1"/>
</dbReference>
<sequence>MSRNAQQIIIFGGTFDPPHRAHIQLPDLARRHLHADQVLYLPAGNPPHKTDQTITPAHHRLAMLRAALRDHPWARIDTRELDDTSGNPSYTVNTLEQIRAEQPPTTQLRLLIGSDQALLFHAWREPQRIEQLAEPLVMVRPPLTPDSFLDQLPPADRERWQPRILEVPALDVSSTTIRNAIRHNSAADNLNPDVLNYIREHKLYAD</sequence>
<dbReference type="HAMAP" id="MF_00244">
    <property type="entry name" value="NaMN_adenylyltr"/>
    <property type="match status" value="1"/>
</dbReference>